<dbReference type="PANTHER" id="PTHR21047">
    <property type="entry name" value="DTDP-6-DEOXY-D-GLUCOSE-3,5 EPIMERASE"/>
    <property type="match status" value="1"/>
</dbReference>
<gene>
    <name evidence="1" type="primary">rmlC</name>
    <name evidence="1" type="ORF">DF3PB_5900002</name>
</gene>
<dbReference type="GO" id="GO:0019305">
    <property type="term" value="P:dTDP-rhamnose biosynthetic process"/>
    <property type="evidence" value="ECO:0007669"/>
    <property type="project" value="TreeGrafter"/>
</dbReference>
<dbReference type="NCBIfam" id="TIGR01221">
    <property type="entry name" value="rmlC"/>
    <property type="match status" value="1"/>
</dbReference>
<evidence type="ECO:0000313" key="1">
    <source>
        <dbReference type="EMBL" id="SUS08144.1"/>
    </source>
</evidence>
<dbReference type="Gene3D" id="2.60.120.10">
    <property type="entry name" value="Jelly Rolls"/>
    <property type="match status" value="1"/>
</dbReference>
<dbReference type="SUPFAM" id="SSF51182">
    <property type="entry name" value="RmlC-like cupins"/>
    <property type="match status" value="1"/>
</dbReference>
<dbReference type="CDD" id="cd00438">
    <property type="entry name" value="cupin_RmlC"/>
    <property type="match status" value="1"/>
</dbReference>
<dbReference type="InterPro" id="IPR000888">
    <property type="entry name" value="RmlC-like"/>
</dbReference>
<dbReference type="EC" id="5.1.3.13" evidence="1"/>
<organism evidence="1">
    <name type="scientific">metagenome</name>
    <dbReference type="NCBI Taxonomy" id="256318"/>
    <lineage>
        <taxon>unclassified sequences</taxon>
        <taxon>metagenomes</taxon>
    </lineage>
</organism>
<reference evidence="1" key="1">
    <citation type="submission" date="2018-07" db="EMBL/GenBank/DDBJ databases">
        <authorList>
            <person name="Quirk P.G."/>
            <person name="Krulwich T.A."/>
        </authorList>
    </citation>
    <scope>NUCLEOTIDE SEQUENCE</scope>
</reference>
<accession>A0A380TKH0</accession>
<dbReference type="InterPro" id="IPR011051">
    <property type="entry name" value="RmlC_Cupin_sf"/>
</dbReference>
<dbReference type="InterPro" id="IPR014710">
    <property type="entry name" value="RmlC-like_jellyroll"/>
</dbReference>
<dbReference type="EMBL" id="UIDG01000546">
    <property type="protein sequence ID" value="SUS08144.1"/>
    <property type="molecule type" value="Genomic_DNA"/>
</dbReference>
<dbReference type="Pfam" id="PF00908">
    <property type="entry name" value="dTDP_sugar_isom"/>
    <property type="match status" value="1"/>
</dbReference>
<dbReference type="AlphaFoldDB" id="A0A380TKH0"/>
<name>A0A380TKH0_9ZZZZ</name>
<dbReference type="PANTHER" id="PTHR21047:SF2">
    <property type="entry name" value="THYMIDINE DIPHOSPHO-4-KETO-RHAMNOSE 3,5-EPIMERASE"/>
    <property type="match status" value="1"/>
</dbReference>
<sequence length="182" mass="20637">MLFEETPLRGAFIVDIEPMEDHRGFFARAFCSQEFEAHGINNRIVQANISYNRKAGTLRGMHYQVPPAAETKFLRCTRGAIYDVIIDIRENSATRGQHFGIELSAANRRALLVPEGFAHGILTLADETEVFYLVSEFYTPGCERGLRFEDPALGIRWPHPVIEVSDKDRSWPLLTNGLNGIW</sequence>
<dbReference type="GO" id="GO:0008830">
    <property type="term" value="F:dTDP-4-dehydrorhamnose 3,5-epimerase activity"/>
    <property type="evidence" value="ECO:0007669"/>
    <property type="project" value="UniProtKB-EC"/>
</dbReference>
<keyword evidence="1" id="KW-0413">Isomerase</keyword>
<protein>
    <submittedName>
        <fullName evidence="1">dTDP-4-dehydrorhamnose 3,5-epimerase</fullName>
        <ecNumber evidence="1">5.1.3.13</ecNumber>
    </submittedName>
</protein>
<dbReference type="GO" id="GO:0000271">
    <property type="term" value="P:polysaccharide biosynthetic process"/>
    <property type="evidence" value="ECO:0007669"/>
    <property type="project" value="TreeGrafter"/>
</dbReference>
<dbReference type="GO" id="GO:0005829">
    <property type="term" value="C:cytosol"/>
    <property type="evidence" value="ECO:0007669"/>
    <property type="project" value="TreeGrafter"/>
</dbReference>
<proteinExistence type="predicted"/>